<dbReference type="Pfam" id="PF00400">
    <property type="entry name" value="WD40"/>
    <property type="match status" value="7"/>
</dbReference>
<dbReference type="CDD" id="cd00200">
    <property type="entry name" value="WD40"/>
    <property type="match status" value="1"/>
</dbReference>
<dbReference type="InterPro" id="IPR011047">
    <property type="entry name" value="Quinoprotein_ADH-like_sf"/>
</dbReference>
<feature type="repeat" description="WD" evidence="3">
    <location>
        <begin position="424"/>
        <end position="450"/>
    </location>
</feature>
<dbReference type="AlphaFoldDB" id="A0A1R2CZ38"/>
<dbReference type="PROSITE" id="PS50294">
    <property type="entry name" value="WD_REPEATS_REGION"/>
    <property type="match status" value="4"/>
</dbReference>
<dbReference type="SUPFAM" id="SSF50978">
    <property type="entry name" value="WD40 repeat-like"/>
    <property type="match status" value="1"/>
</dbReference>
<dbReference type="PANTHER" id="PTHR19848">
    <property type="entry name" value="WD40 REPEAT PROTEIN"/>
    <property type="match status" value="1"/>
</dbReference>
<dbReference type="Gene3D" id="2.130.10.10">
    <property type="entry name" value="YVTN repeat-like/Quinoprotein amine dehydrogenase"/>
    <property type="match status" value="3"/>
</dbReference>
<feature type="repeat" description="WD" evidence="3">
    <location>
        <begin position="297"/>
        <end position="338"/>
    </location>
</feature>
<dbReference type="PROSITE" id="PS00678">
    <property type="entry name" value="WD_REPEATS_1"/>
    <property type="match status" value="4"/>
</dbReference>
<proteinExistence type="predicted"/>
<dbReference type="Proteomes" id="UP000187209">
    <property type="component" value="Unassembled WGS sequence"/>
</dbReference>
<protein>
    <submittedName>
        <fullName evidence="4">Uncharacterized protein</fullName>
    </submittedName>
</protein>
<feature type="repeat" description="WD" evidence="3">
    <location>
        <begin position="666"/>
        <end position="707"/>
    </location>
</feature>
<organism evidence="4 5">
    <name type="scientific">Stentor coeruleus</name>
    <dbReference type="NCBI Taxonomy" id="5963"/>
    <lineage>
        <taxon>Eukaryota</taxon>
        <taxon>Sar</taxon>
        <taxon>Alveolata</taxon>
        <taxon>Ciliophora</taxon>
        <taxon>Postciliodesmatophora</taxon>
        <taxon>Heterotrichea</taxon>
        <taxon>Heterotrichida</taxon>
        <taxon>Stentoridae</taxon>
        <taxon>Stentor</taxon>
    </lineage>
</organism>
<dbReference type="SMART" id="SM00320">
    <property type="entry name" value="WD40"/>
    <property type="match status" value="9"/>
</dbReference>
<dbReference type="InterPro" id="IPR001680">
    <property type="entry name" value="WD40_rpt"/>
</dbReference>
<dbReference type="EMBL" id="MPUH01000029">
    <property type="protein sequence ID" value="OMJ94255.1"/>
    <property type="molecule type" value="Genomic_DNA"/>
</dbReference>
<dbReference type="InterPro" id="IPR036322">
    <property type="entry name" value="WD40_repeat_dom_sf"/>
</dbReference>
<feature type="repeat" description="WD" evidence="3">
    <location>
        <begin position="255"/>
        <end position="287"/>
    </location>
</feature>
<dbReference type="PROSITE" id="PS50082">
    <property type="entry name" value="WD_REPEATS_2"/>
    <property type="match status" value="6"/>
</dbReference>
<evidence type="ECO:0000256" key="3">
    <source>
        <dbReference type="PROSITE-ProRule" id="PRU00221"/>
    </source>
</evidence>
<evidence type="ECO:0000313" key="4">
    <source>
        <dbReference type="EMBL" id="OMJ94255.1"/>
    </source>
</evidence>
<feature type="repeat" description="WD" evidence="3">
    <location>
        <begin position="624"/>
        <end position="658"/>
    </location>
</feature>
<keyword evidence="5" id="KW-1185">Reference proteome</keyword>
<dbReference type="OrthoDB" id="406225at2759"/>
<dbReference type="InterPro" id="IPR020472">
    <property type="entry name" value="WD40_PAC1"/>
</dbReference>
<gene>
    <name evidence="4" type="ORF">SteCoe_2594</name>
</gene>
<reference evidence="4 5" key="1">
    <citation type="submission" date="2016-11" db="EMBL/GenBank/DDBJ databases">
        <title>The macronuclear genome of Stentor coeruleus: a giant cell with tiny introns.</title>
        <authorList>
            <person name="Slabodnick M."/>
            <person name="Ruby J.G."/>
            <person name="Reiff S.B."/>
            <person name="Swart E.C."/>
            <person name="Gosai S."/>
            <person name="Prabakaran S."/>
            <person name="Witkowska E."/>
            <person name="Larue G.E."/>
            <person name="Fisher S."/>
            <person name="Freeman R.M."/>
            <person name="Gunawardena J."/>
            <person name="Chu W."/>
            <person name="Stover N.A."/>
            <person name="Gregory B.D."/>
            <person name="Nowacki M."/>
            <person name="Derisi J."/>
            <person name="Roy S.W."/>
            <person name="Marshall W.F."/>
            <person name="Sood P."/>
        </authorList>
    </citation>
    <scope>NUCLEOTIDE SEQUENCE [LARGE SCALE GENOMIC DNA]</scope>
    <source>
        <strain evidence="4">WM001</strain>
    </source>
</reference>
<feature type="repeat" description="WD" evidence="3">
    <location>
        <begin position="376"/>
        <end position="411"/>
    </location>
</feature>
<evidence type="ECO:0000313" key="5">
    <source>
        <dbReference type="Proteomes" id="UP000187209"/>
    </source>
</evidence>
<accession>A0A1R2CZ38</accession>
<comment type="caution">
    <text evidence="4">The sequence shown here is derived from an EMBL/GenBank/DDBJ whole genome shotgun (WGS) entry which is preliminary data.</text>
</comment>
<dbReference type="SUPFAM" id="SSF50998">
    <property type="entry name" value="Quinoprotein alcohol dehydrogenase-like"/>
    <property type="match status" value="1"/>
</dbReference>
<dbReference type="PANTHER" id="PTHR19848:SF8">
    <property type="entry name" value="F-BOX AND WD REPEAT DOMAIN CONTAINING 7"/>
    <property type="match status" value="1"/>
</dbReference>
<evidence type="ECO:0000256" key="1">
    <source>
        <dbReference type="ARBA" id="ARBA00022574"/>
    </source>
</evidence>
<name>A0A1R2CZ38_9CILI</name>
<keyword evidence="2" id="KW-0677">Repeat</keyword>
<dbReference type="InterPro" id="IPR019775">
    <property type="entry name" value="WD40_repeat_CS"/>
</dbReference>
<sequence length="859" mass="98371">MLKCFSCSSNSTTQCNSCDGKLFCKPCSHSHIDYHFSQKSECFFGNINIRLSSEKKQLLKEKIDESIKNIKTQKKNIKSEAISIIKHIETIVKDSITTLDFFHKKYTNFYKLPGLEENDISLYEEIIKSPYCIQPSILTEYQEALSQKTALNRISNIKEVNKINTDKEYLIKFTGKNSLARNLVMANDKEFIVYVLYNTCIISSLNDKQYDSTIAQNCEIKDFVLSKDNKYIVLGLGCGYTTVLDLHKNGYGFMFKGHDNDVVSVAISIDNQYVVTGSKDKTVKVWDFINKIEKASFQENTSQVVAVEITCDKNFVVSSYNDNKVRLWNIKEKSLEGVFDNQPVYADCAIITYFTGFPYDSSGNWRILYRKSEHGFKDKNNLVICFTLTTDKKFLVSGHTDCTMRIWNLKTLKNEIIIYKTIKMTCIGITDNNNYIVSGWNDSKIRVWNILLNKEQEVFQENYGVPLQLKITNPNEITVSSSEALISWNFIEKILISKTYKSFVHAYSKCGRLCITHKSNNPKILEVWDSVDKRQLFDIDGFNAIPIYVNITDENKLAVIVTDNNTVIIWDFYSKCKINEYHGYTSYPLSILVSNDSNILVLGSNNSIVRIVFLLNKGTQDILFTGHTKCVNSVLLTRDNNFVLSGSSDKTIRMWNLRKKICEMVFEGHDDGVNCIALSDDNKTFISGSDDKTIRLWNLKLKKCISVIQGHTKITSIGISSDGCFLAYKFSDYIIEIRNLFKNNGNMILDGIANSNNFEITGDNRFLVYQDKSENLSVWNLQERSLEILISKPCNCYFKAFVCKDMDKVNITTGFGVMELNIEEKTLNFPLLFDDKFEEVLNNPQLCKTLLPKIIYPCG</sequence>
<evidence type="ECO:0000256" key="2">
    <source>
        <dbReference type="ARBA" id="ARBA00022737"/>
    </source>
</evidence>
<keyword evidence="1 3" id="KW-0853">WD repeat</keyword>
<dbReference type="PRINTS" id="PR00320">
    <property type="entry name" value="GPROTEINBRPT"/>
</dbReference>
<dbReference type="InterPro" id="IPR015943">
    <property type="entry name" value="WD40/YVTN_repeat-like_dom_sf"/>
</dbReference>